<dbReference type="Proteomes" id="UP000076874">
    <property type="component" value="Unassembled WGS sequence"/>
</dbReference>
<evidence type="ECO:0000256" key="3">
    <source>
        <dbReference type="ARBA" id="ARBA00013011"/>
    </source>
</evidence>
<name>A0A167TH51_9HYPO</name>
<comment type="pathway">
    <text evidence="1">Carbohydrate degradation; pentose phosphate pathway; D-ribulose 5-phosphate from D-glucose 6-phosphate (oxidative stage): step 3/3.</text>
</comment>
<evidence type="ECO:0000256" key="7">
    <source>
        <dbReference type="SAM" id="SignalP"/>
    </source>
</evidence>
<protein>
    <recommendedName>
        <fullName evidence="3">phosphogluconate dehydrogenase (NADP(+)-dependent, decarboxylating)</fullName>
        <ecNumber evidence="3">1.1.1.44</ecNumber>
    </recommendedName>
</protein>
<evidence type="ECO:0000256" key="6">
    <source>
        <dbReference type="ARBA" id="ARBA00023126"/>
    </source>
</evidence>
<dbReference type="OrthoDB" id="434986at2759"/>
<dbReference type="GO" id="GO:0006098">
    <property type="term" value="P:pentose-phosphate shunt"/>
    <property type="evidence" value="ECO:0007669"/>
    <property type="project" value="UniProtKB-UniPathway"/>
</dbReference>
<keyword evidence="5" id="KW-0311">Gluconate utilization</keyword>
<dbReference type="EC" id="1.1.1.44" evidence="3"/>
<keyword evidence="4" id="KW-0560">Oxidoreductase</keyword>
<sequence>MIGTGSMGSMMSLLFAELGIGVAKALGGSMNPRAIQTKDTEDRDRLLRDLHDATYAAFFLAFGQGLHTIEHASQEQRWGLTYLDVLQLWRGGCIIRSDYIIDLLETVYRSTEVEKTNLLAHPRIAEPLRATFPALINESC</sequence>
<dbReference type="UniPathway" id="UPA00115">
    <property type="reaction ID" value="UER00410"/>
</dbReference>
<comment type="caution">
    <text evidence="9">The sequence shown here is derived from an EMBL/GenBank/DDBJ whole genome shotgun (WGS) entry which is preliminary data.</text>
</comment>
<proteinExistence type="inferred from homology"/>
<dbReference type="SUPFAM" id="SSF48179">
    <property type="entry name" value="6-phosphogluconate dehydrogenase C-terminal domain-like"/>
    <property type="match status" value="1"/>
</dbReference>
<dbReference type="InterPro" id="IPR006114">
    <property type="entry name" value="6PGDH_C"/>
</dbReference>
<dbReference type="AlphaFoldDB" id="A0A167TH51"/>
<evidence type="ECO:0000256" key="4">
    <source>
        <dbReference type="ARBA" id="ARBA00023002"/>
    </source>
</evidence>
<dbReference type="Pfam" id="PF00393">
    <property type="entry name" value="6PGD"/>
    <property type="match status" value="1"/>
</dbReference>
<gene>
    <name evidence="9" type="ORF">SPI_05724</name>
</gene>
<dbReference type="InterPro" id="IPR008927">
    <property type="entry name" value="6-PGluconate_DH-like_C_sf"/>
</dbReference>
<evidence type="ECO:0000259" key="8">
    <source>
        <dbReference type="SMART" id="SM01350"/>
    </source>
</evidence>
<dbReference type="STRING" id="1081102.A0A167TH51"/>
<evidence type="ECO:0000256" key="1">
    <source>
        <dbReference type="ARBA" id="ARBA00004874"/>
    </source>
</evidence>
<feature type="chain" id="PRO_5007892568" description="phosphogluconate dehydrogenase (NADP(+)-dependent, decarboxylating)" evidence="7">
    <location>
        <begin position="26"/>
        <end position="140"/>
    </location>
</feature>
<dbReference type="SMART" id="SM01350">
    <property type="entry name" value="6PGD"/>
    <property type="match status" value="1"/>
</dbReference>
<keyword evidence="10" id="KW-1185">Reference proteome</keyword>
<dbReference type="EMBL" id="AZHD01000009">
    <property type="protein sequence ID" value="OAA60600.1"/>
    <property type="molecule type" value="Genomic_DNA"/>
</dbReference>
<keyword evidence="6" id="KW-0570">Pentose shunt</keyword>
<dbReference type="PANTHER" id="PTHR11811">
    <property type="entry name" value="6-PHOSPHOGLUCONATE DEHYDROGENASE"/>
    <property type="match status" value="1"/>
</dbReference>
<keyword evidence="7" id="KW-0732">Signal</keyword>
<dbReference type="GO" id="GO:0004616">
    <property type="term" value="F:phosphogluconate dehydrogenase (decarboxylating) activity"/>
    <property type="evidence" value="ECO:0007669"/>
    <property type="project" value="UniProtKB-EC"/>
</dbReference>
<evidence type="ECO:0000313" key="9">
    <source>
        <dbReference type="EMBL" id="OAA60600.1"/>
    </source>
</evidence>
<feature type="domain" description="6-phosphogluconate dehydrogenase C-terminal" evidence="8">
    <location>
        <begin position="3"/>
        <end position="139"/>
    </location>
</feature>
<feature type="signal peptide" evidence="7">
    <location>
        <begin position="1"/>
        <end position="25"/>
    </location>
</feature>
<comment type="similarity">
    <text evidence="2">Belongs to the 6-phosphogluconate dehydrogenase family.</text>
</comment>
<dbReference type="GO" id="GO:0019521">
    <property type="term" value="P:D-gluconate metabolic process"/>
    <property type="evidence" value="ECO:0007669"/>
    <property type="project" value="UniProtKB-KW"/>
</dbReference>
<dbReference type="InterPro" id="IPR013328">
    <property type="entry name" value="6PGD_dom2"/>
</dbReference>
<dbReference type="InterPro" id="IPR006183">
    <property type="entry name" value="Pgluconate_DH"/>
</dbReference>
<evidence type="ECO:0000256" key="5">
    <source>
        <dbReference type="ARBA" id="ARBA00023064"/>
    </source>
</evidence>
<organism evidence="9 10">
    <name type="scientific">Niveomyces insectorum RCEF 264</name>
    <dbReference type="NCBI Taxonomy" id="1081102"/>
    <lineage>
        <taxon>Eukaryota</taxon>
        <taxon>Fungi</taxon>
        <taxon>Dikarya</taxon>
        <taxon>Ascomycota</taxon>
        <taxon>Pezizomycotina</taxon>
        <taxon>Sordariomycetes</taxon>
        <taxon>Hypocreomycetidae</taxon>
        <taxon>Hypocreales</taxon>
        <taxon>Cordycipitaceae</taxon>
        <taxon>Niveomyces</taxon>
    </lineage>
</organism>
<dbReference type="Gene3D" id="1.10.1040.10">
    <property type="entry name" value="N-(1-d-carboxylethyl)-l-norvaline Dehydrogenase, domain 2"/>
    <property type="match status" value="1"/>
</dbReference>
<evidence type="ECO:0000313" key="10">
    <source>
        <dbReference type="Proteomes" id="UP000076874"/>
    </source>
</evidence>
<accession>A0A167TH51</accession>
<evidence type="ECO:0000256" key="2">
    <source>
        <dbReference type="ARBA" id="ARBA00008419"/>
    </source>
</evidence>
<reference evidence="9 10" key="1">
    <citation type="journal article" date="2016" name="Genome Biol. Evol.">
        <title>Divergent and convergent evolution of fungal pathogenicity.</title>
        <authorList>
            <person name="Shang Y."/>
            <person name="Xiao G."/>
            <person name="Zheng P."/>
            <person name="Cen K."/>
            <person name="Zhan S."/>
            <person name="Wang C."/>
        </authorList>
    </citation>
    <scope>NUCLEOTIDE SEQUENCE [LARGE SCALE GENOMIC DNA]</scope>
    <source>
        <strain evidence="9 10">RCEF 264</strain>
    </source>
</reference>